<reference evidence="1 2" key="1">
    <citation type="submission" date="2019-01" db="EMBL/GenBank/DDBJ databases">
        <authorList>
            <person name="Chen W.-M."/>
        </authorList>
    </citation>
    <scope>NUCLEOTIDE SEQUENCE [LARGE SCALE GENOMIC DNA]</scope>
    <source>
        <strain evidence="1 2">CCP-7</strain>
    </source>
</reference>
<dbReference type="Proteomes" id="UP000282971">
    <property type="component" value="Unassembled WGS sequence"/>
</dbReference>
<name>A0A437LYN9_9SPHN</name>
<sequence>MPPPINDHDALRAIGSRLTDVSKLYENAAQIADKADLREHLFERARQRREMSNAFSAFLDGEELDGSALSIFDKLRLTVDRVIEGDDRAACENVERADADLASMIEDQLADPELEATAGDVLRDLRARLPRDLPHVPGLRDIAREDEQKI</sequence>
<keyword evidence="2" id="KW-1185">Reference proteome</keyword>
<dbReference type="InterPro" id="IPR012347">
    <property type="entry name" value="Ferritin-like"/>
</dbReference>
<protein>
    <recommendedName>
        <fullName evidence="3">DUF2383 domain-containing protein</fullName>
    </recommendedName>
</protein>
<comment type="caution">
    <text evidence="1">The sequence shown here is derived from an EMBL/GenBank/DDBJ whole genome shotgun (WGS) entry which is preliminary data.</text>
</comment>
<dbReference type="Gene3D" id="1.20.1260.10">
    <property type="match status" value="1"/>
</dbReference>
<organism evidence="1 2">
    <name type="scientific">Sphingomonas crocodyli</name>
    <dbReference type="NCBI Taxonomy" id="1979270"/>
    <lineage>
        <taxon>Bacteria</taxon>
        <taxon>Pseudomonadati</taxon>
        <taxon>Pseudomonadota</taxon>
        <taxon>Alphaproteobacteria</taxon>
        <taxon>Sphingomonadales</taxon>
        <taxon>Sphingomonadaceae</taxon>
        <taxon>Sphingomonas</taxon>
    </lineage>
</organism>
<proteinExistence type="predicted"/>
<dbReference type="AlphaFoldDB" id="A0A437LYN9"/>
<dbReference type="RefSeq" id="WP_127745760.1">
    <property type="nucleotide sequence ID" value="NZ_SACN01000003.1"/>
</dbReference>
<accession>A0A437LYN9</accession>
<gene>
    <name evidence="1" type="ORF">EOD43_19835</name>
</gene>
<evidence type="ECO:0000313" key="1">
    <source>
        <dbReference type="EMBL" id="RVT90502.1"/>
    </source>
</evidence>
<evidence type="ECO:0000313" key="2">
    <source>
        <dbReference type="Proteomes" id="UP000282971"/>
    </source>
</evidence>
<evidence type="ECO:0008006" key="3">
    <source>
        <dbReference type="Google" id="ProtNLM"/>
    </source>
</evidence>
<dbReference type="EMBL" id="SACN01000003">
    <property type="protein sequence ID" value="RVT90502.1"/>
    <property type="molecule type" value="Genomic_DNA"/>
</dbReference>